<keyword evidence="5" id="KW-1185">Reference proteome</keyword>
<proteinExistence type="predicted"/>
<dbReference type="Gene3D" id="3.40.630.30">
    <property type="match status" value="1"/>
</dbReference>
<sequence>MTELHYLRVPAFSTLSQAAFRLRREVFVAEQGVPEEIELDADDLVAQHHVAIAEGEVVATLRVVFKPEHAKIGRVAVSKAWRRRGIARALLMAAMQECRRNGHDRFYLAAQIDKLGLYEGLGFQAFGGEFMDGGMPHRAMRTYDLDEQ</sequence>
<dbReference type="SUPFAM" id="SSF55729">
    <property type="entry name" value="Acyl-CoA N-acyltransferases (Nat)"/>
    <property type="match status" value="1"/>
</dbReference>
<evidence type="ECO:0000259" key="3">
    <source>
        <dbReference type="PROSITE" id="PS51186"/>
    </source>
</evidence>
<keyword evidence="1" id="KW-0808">Transferase</keyword>
<evidence type="ECO:0000313" key="5">
    <source>
        <dbReference type="Proteomes" id="UP000646579"/>
    </source>
</evidence>
<dbReference type="CDD" id="cd04301">
    <property type="entry name" value="NAT_SF"/>
    <property type="match status" value="1"/>
</dbReference>
<reference evidence="4" key="2">
    <citation type="submission" date="2020-09" db="EMBL/GenBank/DDBJ databases">
        <authorList>
            <person name="Sun Q."/>
            <person name="Kim S."/>
        </authorList>
    </citation>
    <scope>NUCLEOTIDE SEQUENCE</scope>
    <source>
        <strain evidence="4">KCTC 32437</strain>
    </source>
</reference>
<accession>A0A918S9C3</accession>
<dbReference type="PROSITE" id="PS51186">
    <property type="entry name" value="GNAT"/>
    <property type="match status" value="1"/>
</dbReference>
<feature type="domain" description="N-acetyltransferase" evidence="3">
    <location>
        <begin position="7"/>
        <end position="145"/>
    </location>
</feature>
<dbReference type="PANTHER" id="PTHR43877">
    <property type="entry name" value="AMINOALKYLPHOSPHONATE N-ACETYLTRANSFERASE-RELATED-RELATED"/>
    <property type="match status" value="1"/>
</dbReference>
<name>A0A918S9C3_9HYPH</name>
<dbReference type="Pfam" id="PF13673">
    <property type="entry name" value="Acetyltransf_10"/>
    <property type="match status" value="1"/>
</dbReference>
<evidence type="ECO:0000313" key="4">
    <source>
        <dbReference type="EMBL" id="GHA28151.1"/>
    </source>
</evidence>
<gene>
    <name evidence="4" type="ORF">GCM10007989_25210</name>
</gene>
<protein>
    <submittedName>
        <fullName evidence="4">Acetyltransferase</fullName>
    </submittedName>
</protein>
<dbReference type="RefSeq" id="WP_189426017.1">
    <property type="nucleotide sequence ID" value="NZ_BMZE01000002.1"/>
</dbReference>
<dbReference type="EMBL" id="BMZE01000002">
    <property type="protein sequence ID" value="GHA28151.1"/>
    <property type="molecule type" value="Genomic_DNA"/>
</dbReference>
<dbReference type="AlphaFoldDB" id="A0A918S9C3"/>
<dbReference type="PANTHER" id="PTHR43877:SF1">
    <property type="entry name" value="ACETYLTRANSFERASE"/>
    <property type="match status" value="1"/>
</dbReference>
<evidence type="ECO:0000256" key="1">
    <source>
        <dbReference type="ARBA" id="ARBA00022679"/>
    </source>
</evidence>
<evidence type="ECO:0000256" key="2">
    <source>
        <dbReference type="ARBA" id="ARBA00023315"/>
    </source>
</evidence>
<dbReference type="GO" id="GO:0016747">
    <property type="term" value="F:acyltransferase activity, transferring groups other than amino-acyl groups"/>
    <property type="evidence" value="ECO:0007669"/>
    <property type="project" value="InterPro"/>
</dbReference>
<organism evidence="4 5">
    <name type="scientific">Devosia pacifica</name>
    <dbReference type="NCBI Taxonomy" id="1335967"/>
    <lineage>
        <taxon>Bacteria</taxon>
        <taxon>Pseudomonadati</taxon>
        <taxon>Pseudomonadota</taxon>
        <taxon>Alphaproteobacteria</taxon>
        <taxon>Hyphomicrobiales</taxon>
        <taxon>Devosiaceae</taxon>
        <taxon>Devosia</taxon>
    </lineage>
</organism>
<dbReference type="InterPro" id="IPR050832">
    <property type="entry name" value="Bact_Acetyltransf"/>
</dbReference>
<reference evidence="4" key="1">
    <citation type="journal article" date="2014" name="Int. J. Syst. Evol. Microbiol.">
        <title>Complete genome sequence of Corynebacterium casei LMG S-19264T (=DSM 44701T), isolated from a smear-ripened cheese.</title>
        <authorList>
            <consortium name="US DOE Joint Genome Institute (JGI-PGF)"/>
            <person name="Walter F."/>
            <person name="Albersmeier A."/>
            <person name="Kalinowski J."/>
            <person name="Ruckert C."/>
        </authorList>
    </citation>
    <scope>NUCLEOTIDE SEQUENCE</scope>
    <source>
        <strain evidence="4">KCTC 32437</strain>
    </source>
</reference>
<keyword evidence="2" id="KW-0012">Acyltransferase</keyword>
<comment type="caution">
    <text evidence="4">The sequence shown here is derived from an EMBL/GenBank/DDBJ whole genome shotgun (WGS) entry which is preliminary data.</text>
</comment>
<dbReference type="Proteomes" id="UP000646579">
    <property type="component" value="Unassembled WGS sequence"/>
</dbReference>
<dbReference type="InterPro" id="IPR000182">
    <property type="entry name" value="GNAT_dom"/>
</dbReference>
<dbReference type="InterPro" id="IPR016181">
    <property type="entry name" value="Acyl_CoA_acyltransferase"/>
</dbReference>